<dbReference type="Pfam" id="PF00550">
    <property type="entry name" value="PP-binding"/>
    <property type="match status" value="1"/>
</dbReference>
<dbReference type="InterPro" id="IPR020806">
    <property type="entry name" value="PKS_PP-bd"/>
</dbReference>
<dbReference type="PANTHER" id="PTHR43775">
    <property type="entry name" value="FATTY ACID SYNTHASE"/>
    <property type="match status" value="1"/>
</dbReference>
<keyword evidence="4" id="KW-0521">NADP</keyword>
<dbReference type="GO" id="GO:0004312">
    <property type="term" value="F:fatty acid synthase activity"/>
    <property type="evidence" value="ECO:0007669"/>
    <property type="project" value="TreeGrafter"/>
</dbReference>
<dbReference type="InterPro" id="IPR036736">
    <property type="entry name" value="ACP-like_sf"/>
</dbReference>
<sequence>MSAQEIGRTPDAFPEQRSEPNGDGANGAPHGINGAHLNSNSPKGELNFGADFPIAICGIALRLPGGLENPQQLWEFLLAKGDAKGRVPPSRYNISAFYSKSGRPGTIGTEYGYFLDESIQLSTLDTSRFALTLDELEASAPQTRRMLEVARECFDDAGEIDFKGGRIGCYMGCFGEDWLEMGNKDPQQHGANRVDGYSDYTLSNRVSYEMDLRGPSMTIRTACSSALVALHECCLAIQRGDCESAIVGGANLIHAPGMTTWMTEKGMLSPDGSCKTFSADADGYGRGEAITAIFVKPLQTAIRDGNPIRAIIRSTMTNSDGKTAGITNPSTESQEAMIRKAYQVAGITDFSKTAFVECHGTGTSSGDPAEANAVARVFGDAGVFIGSVKPNLGHSEGASGLTSLIKAVLTLENRTIPPNIKFLSPNPKIPFKERRLTVPLEPIPWPESQYERVSVNSFGLGGTNAHVILDSARSFNVPNPSSASQHATSPQLLLFSANSATSLQKMTGSFEHWISNRSDDLEHLAYTLANRREHFLHRAFMVASRDRGGVTSQGKAAASTSRNLVMVFTGQGAQWPCMGRELLFRSDMCFQSTIRSLDKYLQELPDRPQWTLEKELLKPGKLSGVQRAELSQPLCTAVQIGLVDLFAAIGVQPVATVGHSSGEIAGAYASGALTAREAIIVAYQRGRVAHKQTKPGAMAAIGLSWDEVSSFLGPNVVVACENSPKSVTLSGDTSEVQATVFRIKEAYPDVIARLLKVDKAYHSYHMREVGEEYCAVVNRDLSVGKQPSKPFFSSVYGTGNPEGGLLDAEYWQKNLESPVLFKSAVSGVVGHFDNVAFLEIGPHPALAGPVRQILAQGSNSVPYVPAMTRSEDCVESFLKAVGSLFELNIPVNFKALMPTGFVLPDLPRYPWDHETSYWRESRISHEWRYREYPTHPLLGDRQLESTSLEPSWRNMLHLDNARWLRDHKFDDNIIFPCVGYVAIAGEAIRQISGLQTNFTLRQVIISSALLLSEGVGTELVTNFRRHRLTDSLDSQWWDFTISSYNGVVWTKHFTGQVTSEAELAQTQGQVETLLPRKMEHRKYYDMMREAGFDYGPYFQRLADIRTGTVKHMATAKVAKLSSDKSADQEYYHLHPTVVEACMQSTLLAATDGRIGGKYYRKVPTKIDRLIMRRSASDVVTRIAASATFTPGSREVVGEVQYIDNGHIVLHIEGLRFTSVEEPENSEKDGHHNTARLTWGPHIDFLDAASLIKPTIPRQLYAPSLEELTQLCLVYSHRRIKDAQPLLHHFHKYQAVVGNQVKAISESGNSSMTSLDDTILLDKIGSLVDQLSDTPVESFGVALQKVTTNMEAMFSGRVEALEILLADKILNNVYAAMDACDRSQFFQHLAHSKPNLRILEIGAGTGASTANMLKHLALPTGQPLYSKYTYTDISSGFFVAAKEYFKNYRNIEYRTLDISEDPTKQGFDGEKYDLVIATNVIHATKSLGESLKNVHKLLSSNGRLLLHELHTVSKHTDFIFGTLPGWWYGEQDGRANKPYVEPARWESELIAAGFGGLDAVVLDAEVPYQLNAMMVAKPLSTPVNKKAIALLREDGESHADALSQQLQSRGYIVSQYGLGEKLPKSQDVISLLDYSRPFFEDIDEIRYQAFQHLVDNLGESGIMWITHPSQIQCQDPRYAQIIGTSRTIRAEMLVDFATCEVDDIDSSLDRIIDVFAKFQAREKDELLDPDFEYAIVKGTVNVGRIYPFSLKEEQSSETGPEEQITIDMPKPGLLTSMQWTPRGGRALKDDEIEVQVYAAGLNFKDVLCAMAIVPFSEDGLGLEASGVVCRVGLQAKQFSVGDRVMLFHDGSFSTHVTVPEALCKKIPDNLTFEEAATMPLVYATAVYALFNIGGLQKGQSILIHSACGGVGLAAMQIARIVEAEIYATVGSEEKVKHLMGTFGLPRNRIFNSRDTSFAEGLMRETNGEGVDLVLNSLSGELLHTTWHCVAEFGKMVEIGKRDFLGAGKLDMDVFLGGRSYTAIDLDQLQRQRPFVVKELLQKVMGYLEMGHITPIRPITIFDASSIHDAFRHMQQGQHIGKIIISMRDTDSNFKIETASVKAVRKLELNSSASYLLVGGLGGIGRAISRYLVEHNARRLVFLSRSAGMGPEDQEFVRELESMGCEVRLIKGSVTKREDVSRAIQQAPNLKGIMQCTLVLRDQSFPRMTLDEWNAAVTPKVRGTWNLHNATVEADIHLDFLVLFSSMSALFGNAGQANYAGANTFLDAFVQYRTNLGLACASIDIGAVQDVGYLAQDDAAALLTKLKLATGHGITEPELLEAVTAAMASPPTRKTNFDNIDEHFADINTVILGLGMTVVLSDPNSRTFGRKDRRMAVYHNTTKAVVDNSGSNGDNLKSFLGRAKNDTSMLTSADTIALLSWEIGKKLFDFLLKSDEDLSTTIPLLQLGMDSLVGVEMRRWWRQAFGFDISMLELLSMNNLDELGRRAAEGLLKAWNESF</sequence>
<dbReference type="PROSITE" id="PS52004">
    <property type="entry name" value="KS3_2"/>
    <property type="match status" value="1"/>
</dbReference>
<evidence type="ECO:0000256" key="4">
    <source>
        <dbReference type="ARBA" id="ARBA00022857"/>
    </source>
</evidence>
<feature type="domain" description="Ketosynthase family 3 (KS3)" evidence="10">
    <location>
        <begin position="51"/>
        <end position="471"/>
    </location>
</feature>
<evidence type="ECO:0000259" key="10">
    <source>
        <dbReference type="PROSITE" id="PS52004"/>
    </source>
</evidence>
<dbReference type="PANTHER" id="PTHR43775:SF28">
    <property type="entry name" value="SYNTHASE, PUTATIVE-RELATED"/>
    <property type="match status" value="1"/>
</dbReference>
<feature type="domain" description="PKS/mFAS DH" evidence="11">
    <location>
        <begin position="935"/>
        <end position="1225"/>
    </location>
</feature>
<dbReference type="PROSITE" id="PS52019">
    <property type="entry name" value="PKS_MFAS_DH"/>
    <property type="match status" value="1"/>
</dbReference>
<feature type="region of interest" description="N-terminal hotdog fold" evidence="7">
    <location>
        <begin position="935"/>
        <end position="1064"/>
    </location>
</feature>
<reference evidence="13" key="2">
    <citation type="submission" date="2015-01" db="EMBL/GenBank/DDBJ databases">
        <title>Evolutionary Origins and Diversification of the Mycorrhizal Mutualists.</title>
        <authorList>
            <consortium name="DOE Joint Genome Institute"/>
            <consortium name="Mycorrhizal Genomics Consortium"/>
            <person name="Kohler A."/>
            <person name="Kuo A."/>
            <person name="Nagy L.G."/>
            <person name="Floudas D."/>
            <person name="Copeland A."/>
            <person name="Barry K.W."/>
            <person name="Cichocki N."/>
            <person name="Veneault-Fourrey C."/>
            <person name="LaButti K."/>
            <person name="Lindquist E.A."/>
            <person name="Lipzen A."/>
            <person name="Lundell T."/>
            <person name="Morin E."/>
            <person name="Murat C."/>
            <person name="Riley R."/>
            <person name="Ohm R."/>
            <person name="Sun H."/>
            <person name="Tunlid A."/>
            <person name="Henrissat B."/>
            <person name="Grigoriev I.V."/>
            <person name="Hibbett D.S."/>
            <person name="Martin F."/>
        </authorList>
    </citation>
    <scope>NUCLEOTIDE SEQUENCE [LARGE SCALE GENOMIC DNA]</scope>
    <source>
        <strain evidence="13">Zn</strain>
    </source>
</reference>
<organism evidence="12 13">
    <name type="scientific">Oidiodendron maius (strain Zn)</name>
    <dbReference type="NCBI Taxonomy" id="913774"/>
    <lineage>
        <taxon>Eukaryota</taxon>
        <taxon>Fungi</taxon>
        <taxon>Dikarya</taxon>
        <taxon>Ascomycota</taxon>
        <taxon>Pezizomycotina</taxon>
        <taxon>Leotiomycetes</taxon>
        <taxon>Leotiomycetes incertae sedis</taxon>
        <taxon>Myxotrichaceae</taxon>
        <taxon>Oidiodendron</taxon>
    </lineage>
</organism>
<dbReference type="SUPFAM" id="SSF51735">
    <property type="entry name" value="NAD(P)-binding Rossmann-fold domains"/>
    <property type="match status" value="2"/>
</dbReference>
<dbReference type="CDD" id="cd02440">
    <property type="entry name" value="AdoMet_MTases"/>
    <property type="match status" value="1"/>
</dbReference>
<protein>
    <submittedName>
        <fullName evidence="12">Uncharacterized protein</fullName>
    </submittedName>
</protein>
<keyword evidence="2" id="KW-0597">Phosphoprotein</keyword>
<dbReference type="InterPro" id="IPR020841">
    <property type="entry name" value="PKS_Beta-ketoAc_synthase_dom"/>
</dbReference>
<dbReference type="SUPFAM" id="SSF47336">
    <property type="entry name" value="ACP-like"/>
    <property type="match status" value="1"/>
</dbReference>
<dbReference type="OrthoDB" id="329835at2759"/>
<dbReference type="SUPFAM" id="SSF52151">
    <property type="entry name" value="FabD/lysophospholipase-like"/>
    <property type="match status" value="1"/>
</dbReference>
<dbReference type="InterPro" id="IPR020807">
    <property type="entry name" value="PKS_DH"/>
</dbReference>
<dbReference type="Gene3D" id="1.10.1200.10">
    <property type="entry name" value="ACP-like"/>
    <property type="match status" value="1"/>
</dbReference>
<dbReference type="InterPro" id="IPR013154">
    <property type="entry name" value="ADH-like_N"/>
</dbReference>
<accession>A0A0C3GQF9</accession>
<dbReference type="GO" id="GO:0006633">
    <property type="term" value="P:fatty acid biosynthetic process"/>
    <property type="evidence" value="ECO:0007669"/>
    <property type="project" value="TreeGrafter"/>
</dbReference>
<dbReference type="GO" id="GO:0044550">
    <property type="term" value="P:secondary metabolite biosynthetic process"/>
    <property type="evidence" value="ECO:0007669"/>
    <property type="project" value="UniProtKB-ARBA"/>
</dbReference>
<evidence type="ECO:0000256" key="7">
    <source>
        <dbReference type="PROSITE-ProRule" id="PRU01363"/>
    </source>
</evidence>
<evidence type="ECO:0000256" key="2">
    <source>
        <dbReference type="ARBA" id="ARBA00022553"/>
    </source>
</evidence>
<dbReference type="Gene3D" id="3.10.129.110">
    <property type="entry name" value="Polyketide synthase dehydratase"/>
    <property type="match status" value="1"/>
</dbReference>
<dbReference type="InterPro" id="IPR013968">
    <property type="entry name" value="PKS_KR"/>
</dbReference>
<reference evidence="12 13" key="1">
    <citation type="submission" date="2014-04" db="EMBL/GenBank/DDBJ databases">
        <authorList>
            <consortium name="DOE Joint Genome Institute"/>
            <person name="Kuo A."/>
            <person name="Martino E."/>
            <person name="Perotto S."/>
            <person name="Kohler A."/>
            <person name="Nagy L.G."/>
            <person name="Floudas D."/>
            <person name="Copeland A."/>
            <person name="Barry K.W."/>
            <person name="Cichocki N."/>
            <person name="Veneault-Fourrey C."/>
            <person name="LaButti K."/>
            <person name="Lindquist E.A."/>
            <person name="Lipzen A."/>
            <person name="Lundell T."/>
            <person name="Morin E."/>
            <person name="Murat C."/>
            <person name="Sun H."/>
            <person name="Tunlid A."/>
            <person name="Henrissat B."/>
            <person name="Grigoriev I.V."/>
            <person name="Hibbett D.S."/>
            <person name="Martin F."/>
            <person name="Nordberg H.P."/>
            <person name="Cantor M.N."/>
            <person name="Hua S.X."/>
        </authorList>
    </citation>
    <scope>NUCLEOTIDE SEQUENCE [LARGE SCALE GENOMIC DNA]</scope>
    <source>
        <strain evidence="12 13">Zn</strain>
    </source>
</reference>
<dbReference type="SMART" id="SM00823">
    <property type="entry name" value="PKS_PP"/>
    <property type="match status" value="1"/>
</dbReference>
<dbReference type="EMBL" id="KN832907">
    <property type="protein sequence ID" value="KIM92741.1"/>
    <property type="molecule type" value="Genomic_DNA"/>
</dbReference>
<evidence type="ECO:0000256" key="5">
    <source>
        <dbReference type="ARBA" id="ARBA00023268"/>
    </source>
</evidence>
<keyword evidence="3" id="KW-0808">Transferase</keyword>
<dbReference type="Pfam" id="PF02801">
    <property type="entry name" value="Ketoacyl-synt_C"/>
    <property type="match status" value="1"/>
</dbReference>
<dbReference type="Gene3D" id="3.40.366.10">
    <property type="entry name" value="Malonyl-Coenzyme A Acyl Carrier Protein, domain 2"/>
    <property type="match status" value="1"/>
</dbReference>
<dbReference type="Gene3D" id="3.40.47.10">
    <property type="match status" value="1"/>
</dbReference>
<dbReference type="GO" id="GO:0031177">
    <property type="term" value="F:phosphopantetheine binding"/>
    <property type="evidence" value="ECO:0007669"/>
    <property type="project" value="InterPro"/>
</dbReference>
<dbReference type="Pfam" id="PF16197">
    <property type="entry name" value="KAsynt_C_assoc"/>
    <property type="match status" value="1"/>
</dbReference>
<dbReference type="InterPro" id="IPR016035">
    <property type="entry name" value="Acyl_Trfase/lysoPLipase"/>
</dbReference>
<dbReference type="InterPro" id="IPR016039">
    <property type="entry name" value="Thiolase-like"/>
</dbReference>
<dbReference type="Pfam" id="PF08242">
    <property type="entry name" value="Methyltransf_12"/>
    <property type="match status" value="1"/>
</dbReference>
<dbReference type="InterPro" id="IPR014043">
    <property type="entry name" value="Acyl_transferase_dom"/>
</dbReference>
<feature type="domain" description="Carrier" evidence="9">
    <location>
        <begin position="2411"/>
        <end position="2489"/>
    </location>
</feature>
<feature type="region of interest" description="C-terminal hotdog fold" evidence="7">
    <location>
        <begin position="1075"/>
        <end position="1225"/>
    </location>
</feature>
<comment type="caution">
    <text evidence="7">Lacks conserved residue(s) required for the propagation of feature annotation.</text>
</comment>
<dbReference type="SUPFAM" id="SSF50129">
    <property type="entry name" value="GroES-like"/>
    <property type="match status" value="1"/>
</dbReference>
<gene>
    <name evidence="12" type="ORF">OIDMADRAFT_62276</name>
</gene>
<dbReference type="Pfam" id="PF14765">
    <property type="entry name" value="PS-DH"/>
    <property type="match status" value="1"/>
</dbReference>
<evidence type="ECO:0000256" key="1">
    <source>
        <dbReference type="ARBA" id="ARBA00022450"/>
    </source>
</evidence>
<dbReference type="SMART" id="SM00822">
    <property type="entry name" value="PKS_KR"/>
    <property type="match status" value="1"/>
</dbReference>
<keyword evidence="1" id="KW-0596">Phosphopantetheine</keyword>
<dbReference type="InterPro" id="IPR014030">
    <property type="entry name" value="Ketoacyl_synth_N"/>
</dbReference>
<dbReference type="InterPro" id="IPR001227">
    <property type="entry name" value="Ac_transferase_dom_sf"/>
</dbReference>
<keyword evidence="6" id="KW-0012">Acyltransferase</keyword>
<dbReference type="SMART" id="SM00826">
    <property type="entry name" value="PKS_DH"/>
    <property type="match status" value="1"/>
</dbReference>
<dbReference type="InterPro" id="IPR050091">
    <property type="entry name" value="PKS_NRPS_Biosynth_Enz"/>
</dbReference>
<dbReference type="HOGENOM" id="CLU_000022_31_0_1"/>
<dbReference type="InterPro" id="IPR011032">
    <property type="entry name" value="GroES-like_sf"/>
</dbReference>
<dbReference type="FunFam" id="3.40.50.720:FF:000209">
    <property type="entry name" value="Polyketide synthase Pks12"/>
    <property type="match status" value="1"/>
</dbReference>
<dbReference type="Proteomes" id="UP000054321">
    <property type="component" value="Unassembled WGS sequence"/>
</dbReference>
<evidence type="ECO:0000256" key="6">
    <source>
        <dbReference type="ARBA" id="ARBA00023315"/>
    </source>
</evidence>
<name>A0A0C3GQF9_OIDMZ</name>
<dbReference type="SUPFAM" id="SSF53901">
    <property type="entry name" value="Thiolase-like"/>
    <property type="match status" value="1"/>
</dbReference>
<feature type="region of interest" description="Disordered" evidence="8">
    <location>
        <begin position="1"/>
        <end position="39"/>
    </location>
</feature>
<dbReference type="InterPro" id="IPR029063">
    <property type="entry name" value="SAM-dependent_MTases_sf"/>
</dbReference>
<dbReference type="InterPro" id="IPR042104">
    <property type="entry name" value="PKS_dehydratase_sf"/>
</dbReference>
<dbReference type="SMART" id="SM00829">
    <property type="entry name" value="PKS_ER"/>
    <property type="match status" value="1"/>
</dbReference>
<dbReference type="Pfam" id="PF21089">
    <property type="entry name" value="PKS_DH_N"/>
    <property type="match status" value="1"/>
</dbReference>
<dbReference type="InterPro" id="IPR013217">
    <property type="entry name" value="Methyltransf_12"/>
</dbReference>
<dbReference type="InterPro" id="IPR036291">
    <property type="entry name" value="NAD(P)-bd_dom_sf"/>
</dbReference>
<dbReference type="Pfam" id="PF13602">
    <property type="entry name" value="ADH_zinc_N_2"/>
    <property type="match status" value="1"/>
</dbReference>
<dbReference type="SUPFAM" id="SSF53335">
    <property type="entry name" value="S-adenosyl-L-methionine-dependent methyltransferases"/>
    <property type="match status" value="1"/>
</dbReference>
<dbReference type="InterPro" id="IPR032821">
    <property type="entry name" value="PKS_assoc"/>
</dbReference>
<dbReference type="Gene3D" id="3.40.50.720">
    <property type="entry name" value="NAD(P)-binding Rossmann-like Domain"/>
    <property type="match status" value="2"/>
</dbReference>
<dbReference type="InterPro" id="IPR016036">
    <property type="entry name" value="Malonyl_transacylase_ACP-bd"/>
</dbReference>
<dbReference type="InParanoid" id="A0A0C3GQF9"/>
<dbReference type="Gene3D" id="3.90.180.10">
    <property type="entry name" value="Medium-chain alcohol dehydrogenases, catalytic domain"/>
    <property type="match status" value="1"/>
</dbReference>
<dbReference type="SMART" id="SM00825">
    <property type="entry name" value="PKS_KS"/>
    <property type="match status" value="1"/>
</dbReference>
<dbReference type="InterPro" id="IPR014031">
    <property type="entry name" value="Ketoacyl_synth_C"/>
</dbReference>
<dbReference type="CDD" id="cd00833">
    <property type="entry name" value="PKS"/>
    <property type="match status" value="1"/>
</dbReference>
<keyword evidence="5" id="KW-0511">Multifunctional enzyme</keyword>
<proteinExistence type="predicted"/>
<dbReference type="InterPro" id="IPR057326">
    <property type="entry name" value="KR_dom"/>
</dbReference>
<dbReference type="InterPro" id="IPR009081">
    <property type="entry name" value="PP-bd_ACP"/>
</dbReference>
<evidence type="ECO:0000313" key="12">
    <source>
        <dbReference type="EMBL" id="KIM92741.1"/>
    </source>
</evidence>
<dbReference type="Pfam" id="PF00109">
    <property type="entry name" value="ketoacyl-synt"/>
    <property type="match status" value="1"/>
</dbReference>
<dbReference type="InterPro" id="IPR049551">
    <property type="entry name" value="PKS_DH_C"/>
</dbReference>
<dbReference type="Pfam" id="PF00698">
    <property type="entry name" value="Acyl_transf_1"/>
    <property type="match status" value="1"/>
</dbReference>
<dbReference type="GO" id="GO:0016491">
    <property type="term" value="F:oxidoreductase activity"/>
    <property type="evidence" value="ECO:0007669"/>
    <property type="project" value="InterPro"/>
</dbReference>
<evidence type="ECO:0000259" key="9">
    <source>
        <dbReference type="PROSITE" id="PS50075"/>
    </source>
</evidence>
<dbReference type="Pfam" id="PF08659">
    <property type="entry name" value="KR"/>
    <property type="match status" value="1"/>
</dbReference>
<evidence type="ECO:0000259" key="11">
    <source>
        <dbReference type="PROSITE" id="PS52019"/>
    </source>
</evidence>
<dbReference type="Gene3D" id="3.40.50.150">
    <property type="entry name" value="Vaccinia Virus protein VP39"/>
    <property type="match status" value="1"/>
</dbReference>
<dbReference type="InterPro" id="IPR020843">
    <property type="entry name" value="ER"/>
</dbReference>
<dbReference type="GO" id="GO:1901336">
    <property type="term" value="P:lactone biosynthetic process"/>
    <property type="evidence" value="ECO:0007669"/>
    <property type="project" value="UniProtKB-ARBA"/>
</dbReference>
<dbReference type="SUPFAM" id="SSF55048">
    <property type="entry name" value="Probable ACP-binding domain of malonyl-CoA ACP transacylase"/>
    <property type="match status" value="1"/>
</dbReference>
<keyword evidence="13" id="KW-1185">Reference proteome</keyword>
<evidence type="ECO:0000256" key="3">
    <source>
        <dbReference type="ARBA" id="ARBA00022679"/>
    </source>
</evidence>
<dbReference type="Pfam" id="PF08240">
    <property type="entry name" value="ADH_N"/>
    <property type="match status" value="1"/>
</dbReference>
<dbReference type="STRING" id="913774.A0A0C3GQF9"/>
<dbReference type="SMART" id="SM00827">
    <property type="entry name" value="PKS_AT"/>
    <property type="match status" value="1"/>
</dbReference>
<dbReference type="PROSITE" id="PS50075">
    <property type="entry name" value="CARRIER"/>
    <property type="match status" value="1"/>
</dbReference>
<dbReference type="InterPro" id="IPR049552">
    <property type="entry name" value="PKS_DH_N"/>
</dbReference>
<evidence type="ECO:0000256" key="8">
    <source>
        <dbReference type="SAM" id="MobiDB-lite"/>
    </source>
</evidence>
<evidence type="ECO:0000313" key="13">
    <source>
        <dbReference type="Proteomes" id="UP000054321"/>
    </source>
</evidence>
<dbReference type="CDD" id="cd05195">
    <property type="entry name" value="enoyl_red"/>
    <property type="match status" value="1"/>
</dbReference>
<dbReference type="InterPro" id="IPR049900">
    <property type="entry name" value="PKS_mFAS_DH"/>
</dbReference>